<dbReference type="InterPro" id="IPR051184">
    <property type="entry name" value="Tyrosine-phos_adapter"/>
</dbReference>
<dbReference type="InterPro" id="IPR036860">
    <property type="entry name" value="SH2_dom_sf"/>
</dbReference>
<dbReference type="SMART" id="SM00252">
    <property type="entry name" value="SH2"/>
    <property type="match status" value="2"/>
</dbReference>
<gene>
    <name evidence="5" type="ORF">OKA104_LOCUS7954</name>
    <name evidence="4" type="ORF">VCS650_LOCUS23033</name>
</gene>
<dbReference type="GO" id="GO:0016477">
    <property type="term" value="P:cell migration"/>
    <property type="evidence" value="ECO:0007669"/>
    <property type="project" value="TreeGrafter"/>
</dbReference>
<sequence length="304" mass="35600">MATYTIQNERESDLELTHPPWFISTCRNHNDARQILESCRTIENGNFFVRHSESQNAKYTISIWFNKTITHVRIHQLENKQYQLAFESSSKFSIPTFSTVRELIDFYSVNDMKLLGHCQDEILKEKWILQIQVNILFSDKKMFNKINYDPYFDDEDDANEETYRQLLKKRGILPPCDPKTLPVSSLSQRHTLCSRKEAENILMKTIGVCPGNFIVRPSINANHPYSLSVLSHENSIYHFQIGQVENKYILGPLETVDLLKSKKFSSVSDFINYYLTTPITFKDTNHQQQSILLQLYSTSEYTRF</sequence>
<dbReference type="EMBL" id="CAJOAY010000316">
    <property type="protein sequence ID" value="CAF3627591.1"/>
    <property type="molecule type" value="Genomic_DNA"/>
</dbReference>
<dbReference type="GO" id="GO:0007167">
    <property type="term" value="P:enzyme-linked receptor protein signaling pathway"/>
    <property type="evidence" value="ECO:0007669"/>
    <property type="project" value="TreeGrafter"/>
</dbReference>
<accession>A0A814T068</accession>
<comment type="caution">
    <text evidence="4">The sequence shown here is derived from an EMBL/GenBank/DDBJ whole genome shotgun (WGS) entry which is preliminary data.</text>
</comment>
<reference evidence="4" key="1">
    <citation type="submission" date="2021-02" db="EMBL/GenBank/DDBJ databases">
        <authorList>
            <person name="Nowell W R."/>
        </authorList>
    </citation>
    <scope>NUCLEOTIDE SEQUENCE</scope>
</reference>
<dbReference type="Gene3D" id="3.30.505.10">
    <property type="entry name" value="SH2 domain"/>
    <property type="match status" value="2"/>
</dbReference>
<dbReference type="GO" id="GO:0030971">
    <property type="term" value="F:receptor tyrosine kinase binding"/>
    <property type="evidence" value="ECO:0007669"/>
    <property type="project" value="TreeGrafter"/>
</dbReference>
<dbReference type="GO" id="GO:0005737">
    <property type="term" value="C:cytoplasm"/>
    <property type="evidence" value="ECO:0007669"/>
    <property type="project" value="TreeGrafter"/>
</dbReference>
<feature type="domain" description="SH2" evidence="3">
    <location>
        <begin position="192"/>
        <end position="274"/>
    </location>
</feature>
<dbReference type="GO" id="GO:0035591">
    <property type="term" value="F:signaling adaptor activity"/>
    <property type="evidence" value="ECO:0007669"/>
    <property type="project" value="TreeGrafter"/>
</dbReference>
<organism evidence="4 6">
    <name type="scientific">Adineta steineri</name>
    <dbReference type="NCBI Taxonomy" id="433720"/>
    <lineage>
        <taxon>Eukaryota</taxon>
        <taxon>Metazoa</taxon>
        <taxon>Spiralia</taxon>
        <taxon>Gnathifera</taxon>
        <taxon>Rotifera</taxon>
        <taxon>Eurotatoria</taxon>
        <taxon>Bdelloidea</taxon>
        <taxon>Adinetida</taxon>
        <taxon>Adinetidae</taxon>
        <taxon>Adineta</taxon>
    </lineage>
</organism>
<dbReference type="EMBL" id="CAJNON010000266">
    <property type="protein sequence ID" value="CAF1155115.1"/>
    <property type="molecule type" value="Genomic_DNA"/>
</dbReference>
<dbReference type="PANTHER" id="PTHR19969:SF5">
    <property type="entry name" value="CRK-LIKE PROTEIN"/>
    <property type="match status" value="1"/>
</dbReference>
<dbReference type="CDD" id="cd00173">
    <property type="entry name" value="SH2"/>
    <property type="match status" value="1"/>
</dbReference>
<dbReference type="OrthoDB" id="9993442at2759"/>
<evidence type="ECO:0000259" key="3">
    <source>
        <dbReference type="PROSITE" id="PS50001"/>
    </source>
</evidence>
<dbReference type="SUPFAM" id="SSF55550">
    <property type="entry name" value="SH2 domain"/>
    <property type="match status" value="2"/>
</dbReference>
<dbReference type="Pfam" id="PF00017">
    <property type="entry name" value="SH2"/>
    <property type="match status" value="2"/>
</dbReference>
<evidence type="ECO:0000313" key="6">
    <source>
        <dbReference type="Proteomes" id="UP000663891"/>
    </source>
</evidence>
<feature type="domain" description="SH2" evidence="3">
    <location>
        <begin position="21"/>
        <end position="133"/>
    </location>
</feature>
<evidence type="ECO:0000313" key="5">
    <source>
        <dbReference type="EMBL" id="CAF3627591.1"/>
    </source>
</evidence>
<evidence type="ECO:0000313" key="4">
    <source>
        <dbReference type="EMBL" id="CAF1155115.1"/>
    </source>
</evidence>
<dbReference type="PANTHER" id="PTHR19969">
    <property type="entry name" value="SH2-SH3 ADAPTOR PROTEIN-RELATED"/>
    <property type="match status" value="1"/>
</dbReference>
<dbReference type="PROSITE" id="PS50001">
    <property type="entry name" value="SH2"/>
    <property type="match status" value="2"/>
</dbReference>
<dbReference type="InterPro" id="IPR000980">
    <property type="entry name" value="SH2"/>
</dbReference>
<evidence type="ECO:0000256" key="2">
    <source>
        <dbReference type="PROSITE-ProRule" id="PRU00191"/>
    </source>
</evidence>
<dbReference type="Proteomes" id="UP000663891">
    <property type="component" value="Unassembled WGS sequence"/>
</dbReference>
<proteinExistence type="predicted"/>
<keyword evidence="1 2" id="KW-0727">SH2 domain</keyword>
<dbReference type="Proteomes" id="UP000663881">
    <property type="component" value="Unassembled WGS sequence"/>
</dbReference>
<name>A0A814T068_9BILA</name>
<protein>
    <recommendedName>
        <fullName evidence="3">SH2 domain-containing protein</fullName>
    </recommendedName>
</protein>
<dbReference type="AlphaFoldDB" id="A0A814T068"/>
<evidence type="ECO:0000256" key="1">
    <source>
        <dbReference type="ARBA" id="ARBA00022999"/>
    </source>
</evidence>